<proteinExistence type="predicted"/>
<keyword evidence="2" id="KW-1185">Reference proteome</keyword>
<sequence length="133" mass="14662">MSTPERTGPSETVGMVGKVEIADDLHVVPPMGQIVEVEALENRLAYRHLAAARMLSRWPILQSGRPSGATVEVGALVTEQKQGMLQANQQLEEESARQSRFIQNMKAIHDLYMETMERMFDPGPSSPSCGVQP</sequence>
<dbReference type="EnsemblPlants" id="evm.model.01.1763">
    <property type="protein sequence ID" value="cds.evm.model.01.1763"/>
    <property type="gene ID" value="evm.TU.01.1763"/>
</dbReference>
<evidence type="ECO:0000313" key="1">
    <source>
        <dbReference type="EnsemblPlants" id="cds.evm.model.01.1763"/>
    </source>
</evidence>
<evidence type="ECO:0000313" key="2">
    <source>
        <dbReference type="Proteomes" id="UP000596661"/>
    </source>
</evidence>
<reference evidence="1" key="2">
    <citation type="submission" date="2021-03" db="UniProtKB">
        <authorList>
            <consortium name="EnsemblPlants"/>
        </authorList>
    </citation>
    <scope>IDENTIFICATION</scope>
</reference>
<dbReference type="Gramene" id="evm.model.01.1763">
    <property type="protein sequence ID" value="cds.evm.model.01.1763"/>
    <property type="gene ID" value="evm.TU.01.1763"/>
</dbReference>
<dbReference type="EMBL" id="UZAU01000047">
    <property type="status" value="NOT_ANNOTATED_CDS"/>
    <property type="molecule type" value="Genomic_DNA"/>
</dbReference>
<protein>
    <submittedName>
        <fullName evidence="1">Uncharacterized protein</fullName>
    </submittedName>
</protein>
<dbReference type="Proteomes" id="UP000596661">
    <property type="component" value="Chromosome 1"/>
</dbReference>
<name>A0A803NIE9_CANSA</name>
<organism evidence="1 2">
    <name type="scientific">Cannabis sativa</name>
    <name type="common">Hemp</name>
    <name type="synonym">Marijuana</name>
    <dbReference type="NCBI Taxonomy" id="3483"/>
    <lineage>
        <taxon>Eukaryota</taxon>
        <taxon>Viridiplantae</taxon>
        <taxon>Streptophyta</taxon>
        <taxon>Embryophyta</taxon>
        <taxon>Tracheophyta</taxon>
        <taxon>Spermatophyta</taxon>
        <taxon>Magnoliopsida</taxon>
        <taxon>eudicotyledons</taxon>
        <taxon>Gunneridae</taxon>
        <taxon>Pentapetalae</taxon>
        <taxon>rosids</taxon>
        <taxon>fabids</taxon>
        <taxon>Rosales</taxon>
        <taxon>Cannabaceae</taxon>
        <taxon>Cannabis</taxon>
    </lineage>
</organism>
<accession>A0A803NIE9</accession>
<reference evidence="1" key="1">
    <citation type="submission" date="2018-11" db="EMBL/GenBank/DDBJ databases">
        <authorList>
            <person name="Grassa J C."/>
        </authorList>
    </citation>
    <scope>NUCLEOTIDE SEQUENCE [LARGE SCALE GENOMIC DNA]</scope>
</reference>
<dbReference type="AlphaFoldDB" id="A0A803NIE9"/>